<protein>
    <submittedName>
        <fullName evidence="1">SRPBCC family protein</fullName>
    </submittedName>
</protein>
<comment type="caution">
    <text evidence="1">The sequence shown here is derived from an EMBL/GenBank/DDBJ whole genome shotgun (WGS) entry which is preliminary data.</text>
</comment>
<dbReference type="CDD" id="cd07812">
    <property type="entry name" value="SRPBCC"/>
    <property type="match status" value="1"/>
</dbReference>
<dbReference type="Proteomes" id="UP001589532">
    <property type="component" value="Unassembled WGS sequence"/>
</dbReference>
<sequence>MLEVKQRRGPSWTYVAAAVHVPAPPEQVFALITDWDRHREWMFMTDARQVGEHAVEAYTGLRPFGFLDTMTITRWEPPSLVRVTHTGRVVRGEGVIRVRAQDGGSRVIWAERLRLPFGPLGRTLWPLARPVFTAILRHCLNKLATLLPRAQGTFEGRPV</sequence>
<accession>A0ABV5SEC6</accession>
<dbReference type="SUPFAM" id="SSF55961">
    <property type="entry name" value="Bet v1-like"/>
    <property type="match status" value="1"/>
</dbReference>
<dbReference type="RefSeq" id="WP_345002948.1">
    <property type="nucleotide sequence ID" value="NZ_BAAAXV010000012.1"/>
</dbReference>
<dbReference type="EMBL" id="JBHMBW010000080">
    <property type="protein sequence ID" value="MFB9630002.1"/>
    <property type="molecule type" value="Genomic_DNA"/>
</dbReference>
<organism evidence="1 2">
    <name type="scientific">Nonomuraea helvata</name>
    <dbReference type="NCBI Taxonomy" id="37484"/>
    <lineage>
        <taxon>Bacteria</taxon>
        <taxon>Bacillati</taxon>
        <taxon>Actinomycetota</taxon>
        <taxon>Actinomycetes</taxon>
        <taxon>Streptosporangiales</taxon>
        <taxon>Streptosporangiaceae</taxon>
        <taxon>Nonomuraea</taxon>
    </lineage>
</organism>
<dbReference type="InterPro" id="IPR023393">
    <property type="entry name" value="START-like_dom_sf"/>
</dbReference>
<name>A0ABV5SEC6_9ACTN</name>
<keyword evidence="2" id="KW-1185">Reference proteome</keyword>
<evidence type="ECO:0000313" key="1">
    <source>
        <dbReference type="EMBL" id="MFB9630002.1"/>
    </source>
</evidence>
<proteinExistence type="predicted"/>
<gene>
    <name evidence="1" type="ORF">ACFFSA_43610</name>
</gene>
<dbReference type="Gene3D" id="3.30.530.20">
    <property type="match status" value="1"/>
</dbReference>
<dbReference type="Pfam" id="PF10604">
    <property type="entry name" value="Polyketide_cyc2"/>
    <property type="match status" value="1"/>
</dbReference>
<reference evidence="1 2" key="1">
    <citation type="submission" date="2024-09" db="EMBL/GenBank/DDBJ databases">
        <authorList>
            <person name="Sun Q."/>
            <person name="Mori K."/>
        </authorList>
    </citation>
    <scope>NUCLEOTIDE SEQUENCE [LARGE SCALE GENOMIC DNA]</scope>
    <source>
        <strain evidence="1 2">JCM 3143</strain>
    </source>
</reference>
<evidence type="ECO:0000313" key="2">
    <source>
        <dbReference type="Proteomes" id="UP001589532"/>
    </source>
</evidence>
<dbReference type="InterPro" id="IPR019587">
    <property type="entry name" value="Polyketide_cyclase/dehydratase"/>
</dbReference>